<feature type="coiled-coil region" evidence="1">
    <location>
        <begin position="97"/>
        <end position="141"/>
    </location>
</feature>
<proteinExistence type="predicted"/>
<feature type="coiled-coil region" evidence="1">
    <location>
        <begin position="217"/>
        <end position="310"/>
    </location>
</feature>
<dbReference type="Proteomes" id="UP001190700">
    <property type="component" value="Unassembled WGS sequence"/>
</dbReference>
<dbReference type="EMBL" id="LGRX02034198">
    <property type="protein sequence ID" value="KAK3238483.1"/>
    <property type="molecule type" value="Genomic_DNA"/>
</dbReference>
<accession>A0AAE0BKW8</accession>
<reference evidence="2 3" key="1">
    <citation type="journal article" date="2015" name="Genome Biol. Evol.">
        <title>Comparative Genomics of a Bacterivorous Green Alga Reveals Evolutionary Causalities and Consequences of Phago-Mixotrophic Mode of Nutrition.</title>
        <authorList>
            <person name="Burns J.A."/>
            <person name="Paasch A."/>
            <person name="Narechania A."/>
            <person name="Kim E."/>
        </authorList>
    </citation>
    <scope>NUCLEOTIDE SEQUENCE [LARGE SCALE GENOMIC DNA]</scope>
    <source>
        <strain evidence="2 3">PLY_AMNH</strain>
    </source>
</reference>
<sequence length="389" mass="45714">MQTEEKRAFLACAPSRLSSVQLCVEFEHSVKPSMDPRDDGLADDEMIEGQNELIITLRDEIRALNDDLFSQKTADVEFVRARQKEEKKLEDCIAHVAQKLEEQKVIHKHELETLSSTKQYLSAAQEENDAMKSQLERLDHNKRQAWGAVGRKNLRIQELRRRIFEEKALVKDERKCRRQVEAARESMRLRTLRPLQFRNLEMVYRLQCKEEWASDTLAQCQDAYEELQANKELQLEAQKKSRQTVREIRDLERKKVFKHCLVDHLTAESNEVRDEYEKLEQEHAEMRENLERIQQSLELARRTEEEVKVQLTHEGTERARLEVLLDERSALVVEHRKELHNIKARPRPTCPLGVWQVPHQLMRLKVVGARSRQFCARALRTSATSLPKG</sequence>
<evidence type="ECO:0000313" key="2">
    <source>
        <dbReference type="EMBL" id="KAK3238483.1"/>
    </source>
</evidence>
<dbReference type="AlphaFoldDB" id="A0AAE0BKW8"/>
<keyword evidence="1" id="KW-0175">Coiled coil</keyword>
<evidence type="ECO:0000256" key="1">
    <source>
        <dbReference type="SAM" id="Coils"/>
    </source>
</evidence>
<keyword evidence="3" id="KW-1185">Reference proteome</keyword>
<organism evidence="2 3">
    <name type="scientific">Cymbomonas tetramitiformis</name>
    <dbReference type="NCBI Taxonomy" id="36881"/>
    <lineage>
        <taxon>Eukaryota</taxon>
        <taxon>Viridiplantae</taxon>
        <taxon>Chlorophyta</taxon>
        <taxon>Pyramimonadophyceae</taxon>
        <taxon>Pyramimonadales</taxon>
        <taxon>Pyramimonadaceae</taxon>
        <taxon>Cymbomonas</taxon>
    </lineage>
</organism>
<evidence type="ECO:0000313" key="3">
    <source>
        <dbReference type="Proteomes" id="UP001190700"/>
    </source>
</evidence>
<name>A0AAE0BKW8_9CHLO</name>
<comment type="caution">
    <text evidence="2">The sequence shown here is derived from an EMBL/GenBank/DDBJ whole genome shotgun (WGS) entry which is preliminary data.</text>
</comment>
<protein>
    <submittedName>
        <fullName evidence="2">Uncharacterized protein</fullName>
    </submittedName>
</protein>
<gene>
    <name evidence="2" type="ORF">CYMTET_51506</name>
</gene>